<sequence>MSFITSVFDLEFLTSRTGMITVIATVILALGICLFIPFFHVDEVVQMGRRPTLGTSINLEGLDLDFDVSESSSVGGPNSRKQRKKSSIFSFIWLGNQLGNQPLRPVNEGEDETLDKSENILFNINEDEEDEDGNGEDEKLPTFPKKEVPNTATHRRTSGSREQSRDSDGRRKRNLIAGR</sequence>
<proteinExistence type="predicted"/>
<keyword evidence="2" id="KW-1133">Transmembrane helix</keyword>
<name>A0A7S2YJF9_9STRA</name>
<organism evidence="3">
    <name type="scientific">Entomoneis paludosa</name>
    <dbReference type="NCBI Taxonomy" id="265537"/>
    <lineage>
        <taxon>Eukaryota</taxon>
        <taxon>Sar</taxon>
        <taxon>Stramenopiles</taxon>
        <taxon>Ochrophyta</taxon>
        <taxon>Bacillariophyta</taxon>
        <taxon>Bacillariophyceae</taxon>
        <taxon>Bacillariophycidae</taxon>
        <taxon>Entomoneidaceae</taxon>
        <taxon>Entomoneis</taxon>
    </lineage>
</organism>
<evidence type="ECO:0000313" key="3">
    <source>
        <dbReference type="EMBL" id="CAD9979080.1"/>
    </source>
</evidence>
<dbReference type="AlphaFoldDB" id="A0A7S2YJF9"/>
<accession>A0A7S2YJF9</accession>
<keyword evidence="2" id="KW-0472">Membrane</keyword>
<feature type="compositionally biased region" description="Acidic residues" evidence="1">
    <location>
        <begin position="125"/>
        <end position="135"/>
    </location>
</feature>
<feature type="compositionally biased region" description="Basic residues" evidence="1">
    <location>
        <begin position="170"/>
        <end position="179"/>
    </location>
</feature>
<keyword evidence="2" id="KW-0812">Transmembrane</keyword>
<reference evidence="3" key="1">
    <citation type="submission" date="2021-01" db="EMBL/GenBank/DDBJ databases">
        <authorList>
            <person name="Corre E."/>
            <person name="Pelletier E."/>
            <person name="Niang G."/>
            <person name="Scheremetjew M."/>
            <person name="Finn R."/>
            <person name="Kale V."/>
            <person name="Holt S."/>
            <person name="Cochrane G."/>
            <person name="Meng A."/>
            <person name="Brown T."/>
            <person name="Cohen L."/>
        </authorList>
    </citation>
    <scope>NUCLEOTIDE SEQUENCE</scope>
    <source>
        <strain evidence="3">CCMP125</strain>
    </source>
</reference>
<dbReference type="EMBL" id="HBHT01027883">
    <property type="protein sequence ID" value="CAD9979080.1"/>
    <property type="molecule type" value="Transcribed_RNA"/>
</dbReference>
<feature type="region of interest" description="Disordered" evidence="1">
    <location>
        <begin position="124"/>
        <end position="179"/>
    </location>
</feature>
<feature type="transmembrane region" description="Helical" evidence="2">
    <location>
        <begin position="20"/>
        <end position="41"/>
    </location>
</feature>
<evidence type="ECO:0000256" key="1">
    <source>
        <dbReference type="SAM" id="MobiDB-lite"/>
    </source>
</evidence>
<gene>
    <name evidence="3" type="ORF">APAL1065_LOCUS18732</name>
</gene>
<protein>
    <submittedName>
        <fullName evidence="3">Uncharacterized protein</fullName>
    </submittedName>
</protein>
<evidence type="ECO:0000256" key="2">
    <source>
        <dbReference type="SAM" id="Phobius"/>
    </source>
</evidence>
<feature type="compositionally biased region" description="Basic and acidic residues" evidence="1">
    <location>
        <begin position="136"/>
        <end position="148"/>
    </location>
</feature>